<reference evidence="2" key="3">
    <citation type="submission" date="2020-05" db="EMBL/GenBank/DDBJ databases">
        <title>Electrophorus electricus (electric eel) genome, fEleEle1, primary haplotype.</title>
        <authorList>
            <person name="Myers G."/>
            <person name="Meyer A."/>
            <person name="Fedrigo O."/>
            <person name="Formenti G."/>
            <person name="Rhie A."/>
            <person name="Tracey A."/>
            <person name="Sims Y."/>
            <person name="Jarvis E.D."/>
        </authorList>
    </citation>
    <scope>NUCLEOTIDE SEQUENCE [LARGE SCALE GENOMIC DNA]</scope>
</reference>
<reference evidence="2" key="5">
    <citation type="submission" date="2025-09" db="UniProtKB">
        <authorList>
            <consortium name="Ensembl"/>
        </authorList>
    </citation>
    <scope>IDENTIFICATION</scope>
</reference>
<dbReference type="InterPro" id="IPR032549">
    <property type="entry name" value="DUF4939"/>
</dbReference>
<dbReference type="GeneTree" id="ENSGT00970000196767"/>
<dbReference type="Pfam" id="PF16297">
    <property type="entry name" value="DUF4939"/>
    <property type="match status" value="1"/>
</dbReference>
<reference evidence="3" key="1">
    <citation type="journal article" date="2014" name="Science">
        <title>Nonhuman genetics. Genomic basis for the convergent evolution of electric organs.</title>
        <authorList>
            <person name="Gallant J.R."/>
            <person name="Traeger L.L."/>
            <person name="Volkening J.D."/>
            <person name="Moffett H."/>
            <person name="Chen P.H."/>
            <person name="Novina C.D."/>
            <person name="Phillips G.N.Jr."/>
            <person name="Anand R."/>
            <person name="Wells G.B."/>
            <person name="Pinch M."/>
            <person name="Guth R."/>
            <person name="Unguez G.A."/>
            <person name="Albert J.S."/>
            <person name="Zakon H.H."/>
            <person name="Samanta M.P."/>
            <person name="Sussman M.R."/>
        </authorList>
    </citation>
    <scope>NUCLEOTIDE SEQUENCE [LARGE SCALE GENOMIC DNA]</scope>
</reference>
<feature type="domain" description="DUF4939" evidence="1">
    <location>
        <begin position="36"/>
        <end position="110"/>
    </location>
</feature>
<evidence type="ECO:0000313" key="2">
    <source>
        <dbReference type="Ensembl" id="ENSEEEP00000006077.2"/>
    </source>
</evidence>
<reference evidence="2" key="4">
    <citation type="submission" date="2025-08" db="UniProtKB">
        <authorList>
            <consortium name="Ensembl"/>
        </authorList>
    </citation>
    <scope>IDENTIFICATION</scope>
</reference>
<reference evidence="3" key="2">
    <citation type="journal article" date="2017" name="Sci. Adv.">
        <title>A tail of two voltages: Proteomic comparison of the three electric organs of the electric eel.</title>
        <authorList>
            <person name="Traeger L.L."/>
            <person name="Sabat G."/>
            <person name="Barrett-Wilt G.A."/>
            <person name="Wells G.B."/>
            <person name="Sussman M.R."/>
        </authorList>
    </citation>
    <scope>NUCLEOTIDE SEQUENCE [LARGE SCALE GENOMIC DNA]</scope>
</reference>
<sequence length="116" mass="13080">ICTAEKDLRPKCFVSLEHRRSSPVNPPVHEGIKGLIASPEAYGRDPDTHEGFIVQCELFFGYQSRLYDHAKVSFVISRLMRKARVWGAALVANNSPFMNDYTGFVGEQRTVVNHPC</sequence>
<dbReference type="AlphaFoldDB" id="A0A4W4E315"/>
<name>A0A4W4E315_ELEEL</name>
<proteinExistence type="predicted"/>
<accession>A0A4W4E315</accession>
<evidence type="ECO:0000313" key="3">
    <source>
        <dbReference type="Proteomes" id="UP000314983"/>
    </source>
</evidence>
<protein>
    <recommendedName>
        <fullName evidence="1">DUF4939 domain-containing protein</fullName>
    </recommendedName>
</protein>
<evidence type="ECO:0000259" key="1">
    <source>
        <dbReference type="Pfam" id="PF16297"/>
    </source>
</evidence>
<keyword evidence="3" id="KW-1185">Reference proteome</keyword>
<dbReference type="Proteomes" id="UP000314983">
    <property type="component" value="Chromosome 15"/>
</dbReference>
<organism evidence="2 3">
    <name type="scientific">Electrophorus electricus</name>
    <name type="common">Electric eel</name>
    <name type="synonym">Gymnotus electricus</name>
    <dbReference type="NCBI Taxonomy" id="8005"/>
    <lineage>
        <taxon>Eukaryota</taxon>
        <taxon>Metazoa</taxon>
        <taxon>Chordata</taxon>
        <taxon>Craniata</taxon>
        <taxon>Vertebrata</taxon>
        <taxon>Euteleostomi</taxon>
        <taxon>Actinopterygii</taxon>
        <taxon>Neopterygii</taxon>
        <taxon>Teleostei</taxon>
        <taxon>Ostariophysi</taxon>
        <taxon>Gymnotiformes</taxon>
        <taxon>Gymnotoidei</taxon>
        <taxon>Gymnotidae</taxon>
        <taxon>Electrophorus</taxon>
    </lineage>
</organism>
<dbReference type="Ensembl" id="ENSEEET00000006164.2">
    <property type="protein sequence ID" value="ENSEEEP00000006077.2"/>
    <property type="gene ID" value="ENSEEEG00000003246.2"/>
</dbReference>